<keyword evidence="3" id="KW-1185">Reference proteome</keyword>
<accession>A0A1R1X4R4</accession>
<dbReference type="AlphaFoldDB" id="A0A1R1X4R4"/>
<organism evidence="2 3">
    <name type="scientific">Smittium culicis</name>
    <dbReference type="NCBI Taxonomy" id="133412"/>
    <lineage>
        <taxon>Eukaryota</taxon>
        <taxon>Fungi</taxon>
        <taxon>Fungi incertae sedis</taxon>
        <taxon>Zoopagomycota</taxon>
        <taxon>Kickxellomycotina</taxon>
        <taxon>Harpellomycetes</taxon>
        <taxon>Harpellales</taxon>
        <taxon>Legeriomycetaceae</taxon>
        <taxon>Smittium</taxon>
    </lineage>
</organism>
<comment type="caution">
    <text evidence="2">The sequence shown here is derived from an EMBL/GenBank/DDBJ whole genome shotgun (WGS) entry which is preliminary data.</text>
</comment>
<proteinExistence type="predicted"/>
<evidence type="ECO:0000256" key="1">
    <source>
        <dbReference type="SAM" id="MobiDB-lite"/>
    </source>
</evidence>
<dbReference type="OrthoDB" id="5593032at2759"/>
<evidence type="ECO:0000313" key="3">
    <source>
        <dbReference type="Proteomes" id="UP000187283"/>
    </source>
</evidence>
<dbReference type="Proteomes" id="UP000187283">
    <property type="component" value="Unassembled WGS sequence"/>
</dbReference>
<reference evidence="2 3" key="1">
    <citation type="submission" date="2017-01" db="EMBL/GenBank/DDBJ databases">
        <authorList>
            <person name="Mah S.A."/>
            <person name="Swanson W.J."/>
            <person name="Moy G.W."/>
            <person name="Vacquier V.D."/>
        </authorList>
    </citation>
    <scope>NUCLEOTIDE SEQUENCE [LARGE SCALE GENOMIC DNA]</scope>
    <source>
        <strain evidence="2 3">GSMNP</strain>
    </source>
</reference>
<evidence type="ECO:0000313" key="2">
    <source>
        <dbReference type="EMBL" id="OMJ09619.1"/>
    </source>
</evidence>
<dbReference type="EMBL" id="LSSN01005374">
    <property type="protein sequence ID" value="OMJ09619.1"/>
    <property type="molecule type" value="Genomic_DNA"/>
</dbReference>
<gene>
    <name evidence="2" type="ORF">AYI70_g10829</name>
</gene>
<feature type="region of interest" description="Disordered" evidence="1">
    <location>
        <begin position="192"/>
        <end position="225"/>
    </location>
</feature>
<feature type="compositionally biased region" description="Acidic residues" evidence="1">
    <location>
        <begin position="192"/>
        <end position="224"/>
    </location>
</feature>
<sequence length="357" mass="41064">MSWKSVKGIDSAGTEEYVDFVKRFLTDEVMDSVLDGKYTGEDKSLIEEKISADLSQIGLVFDPENIPLNSQRFRSMKIRNFLDKKLRPVCESTDDSWSDLADKLDLTPEQKEEAVAINEILAKAKTSSSKKESEESDDDDEDMHKAALLRPFCLYSIDAEHLYEQKLDSLPTDPVVFAKLAFEHEMDCAYEDDEDDEFDEEWKDLKDEEDDDISEDEQIEEGDEEVAKLGSKIAESEKDPKTIKEEEFAEDDQEGDDDYEDMDDIEMEFPFDESEIKIKDAKEGFELLGKNKDQIISMLQELTGVPVESFKYYSLPGRHYIVCWVETLGIFGVRLCEPYTAVDEDSDDEFDEDELDE</sequence>
<name>A0A1R1X4R4_9FUNG</name>
<protein>
    <submittedName>
        <fullName evidence="2">Uncharacterized protein</fullName>
    </submittedName>
</protein>